<sequence>MAFQADFINGSEKVRAHSPIDEVTRLKDIELSLSAVDIDSFDFSVEWNHPAIDFINEMKTMIEVINLDTKETMFEGRILSQTGTTDDNQTERRYIAEDCTAFLHDSRQMPKKMTVKPSELVRFLLNRHNSLVEPEKQFAVGTVEIDTYIAYGDSPEAELVKVELQSGDTATIKPSTTKIYDWNGNALNIANYAKGVAHTITDTRMLNGVKQYLLSRTWPSGVTTQEGFINENDIVEAQATVSPGQITEPGGELSPRTKFKIREGVTTYYGASDGGGAKTIPSEYRGYTYTVSSHGLINGMYGMLYNGTVIAWIPSSDVVQIDGRDFEVVTPPESTAPVKVGDSYPPGTKAKIKSGITTYYWSADGTRPTTIPSDYKTKTYTTREWSSLYKRYAIYWNGTHIAWIDESALDFGATPKPTQPIGRDRPVYTEKIRYIDVELSYSDSTYDAIKKYLLDPFGAELEWTKVEEVRTLHVRRRIQNETDEKIMPGLNLIQSNLEVNPENVTTVLIPIGNPPSDEEGEE</sequence>
<name>A0A5R9EJU4_9LACT</name>
<gene>
    <name evidence="1" type="ORF">FEZ33_01175</name>
</gene>
<dbReference type="AlphaFoldDB" id="A0A5R9EJU4"/>
<dbReference type="OrthoDB" id="5056238at2"/>
<dbReference type="RefSeq" id="WP_138403557.1">
    <property type="nucleotide sequence ID" value="NZ_VBSP01000002.1"/>
</dbReference>
<evidence type="ECO:0000313" key="2">
    <source>
        <dbReference type="Proteomes" id="UP000306420"/>
    </source>
</evidence>
<reference evidence="1 2" key="1">
    <citation type="submission" date="2019-05" db="EMBL/GenBank/DDBJ databases">
        <title>The metagenome of a microbial culture collection derived from dairy environment covers the genomic content of the human microbiome.</title>
        <authorList>
            <person name="Roder T."/>
            <person name="Wuthrich D."/>
            <person name="Sattari Z."/>
            <person name="Von Ah U."/>
            <person name="Bar C."/>
            <person name="Ronchi F."/>
            <person name="Macpherson A.J."/>
            <person name="Ganal-Vonarburg S.C."/>
            <person name="Bruggmann R."/>
            <person name="Vergeres G."/>
        </authorList>
    </citation>
    <scope>NUCLEOTIDE SEQUENCE [LARGE SCALE GENOMIC DNA]</scope>
    <source>
        <strain evidence="1 2">FAM 24227</strain>
    </source>
</reference>
<proteinExistence type="predicted"/>
<organism evidence="1 2">
    <name type="scientific">Ruoffia tabacinasalis</name>
    <dbReference type="NCBI Taxonomy" id="87458"/>
    <lineage>
        <taxon>Bacteria</taxon>
        <taxon>Bacillati</taxon>
        <taxon>Bacillota</taxon>
        <taxon>Bacilli</taxon>
        <taxon>Lactobacillales</taxon>
        <taxon>Aerococcaceae</taxon>
        <taxon>Ruoffia</taxon>
    </lineage>
</organism>
<dbReference type="EMBL" id="VBSP01000002">
    <property type="protein sequence ID" value="TLQ49275.1"/>
    <property type="molecule type" value="Genomic_DNA"/>
</dbReference>
<comment type="caution">
    <text evidence="1">The sequence shown here is derived from an EMBL/GenBank/DDBJ whole genome shotgun (WGS) entry which is preliminary data.</text>
</comment>
<accession>A0A5R9EJU4</accession>
<protein>
    <submittedName>
        <fullName evidence="1">Uncharacterized protein</fullName>
    </submittedName>
</protein>
<evidence type="ECO:0000313" key="1">
    <source>
        <dbReference type="EMBL" id="TLQ49275.1"/>
    </source>
</evidence>
<dbReference type="Proteomes" id="UP000306420">
    <property type="component" value="Unassembled WGS sequence"/>
</dbReference>